<dbReference type="AlphaFoldDB" id="A0A2J7YNQ4"/>
<protein>
    <submittedName>
        <fullName evidence="1">Uncharacterized protein</fullName>
    </submittedName>
</protein>
<reference evidence="1 2" key="1">
    <citation type="submission" date="2015-09" db="EMBL/GenBank/DDBJ databases">
        <title>Genome sequence, genome mining and natural product profiling of a biocontrol bacterium Streptomyces malaysiensis F913.</title>
        <authorList>
            <person name="Xu Y."/>
            <person name="Wei J."/>
            <person name="Xie J."/>
            <person name="Li T."/>
            <person name="Zhou Z."/>
        </authorList>
    </citation>
    <scope>NUCLEOTIDE SEQUENCE [LARGE SCALE GENOMIC DNA]</scope>
    <source>
        <strain evidence="1 2">F913</strain>
    </source>
</reference>
<evidence type="ECO:0000313" key="1">
    <source>
        <dbReference type="EMBL" id="PNG89651.1"/>
    </source>
</evidence>
<gene>
    <name evidence="1" type="ORF">SMF913_25116</name>
</gene>
<comment type="caution">
    <text evidence="1">The sequence shown here is derived from an EMBL/GenBank/DDBJ whole genome shotgun (WGS) entry which is preliminary data.</text>
</comment>
<organism evidence="1 2">
    <name type="scientific">Streptomyces malaysiensis</name>
    <dbReference type="NCBI Taxonomy" id="92644"/>
    <lineage>
        <taxon>Bacteria</taxon>
        <taxon>Bacillati</taxon>
        <taxon>Actinomycetota</taxon>
        <taxon>Actinomycetes</taxon>
        <taxon>Kitasatosporales</taxon>
        <taxon>Streptomycetaceae</taxon>
        <taxon>Streptomyces</taxon>
        <taxon>Streptomyces violaceusniger group</taxon>
    </lineage>
</organism>
<keyword evidence="2" id="KW-1185">Reference proteome</keyword>
<accession>A0A2J7YNQ4</accession>
<dbReference type="EMBL" id="LJIW01000002">
    <property type="protein sequence ID" value="PNG89651.1"/>
    <property type="molecule type" value="Genomic_DNA"/>
</dbReference>
<dbReference type="Proteomes" id="UP000236520">
    <property type="component" value="Unassembled WGS sequence"/>
</dbReference>
<evidence type="ECO:0000313" key="2">
    <source>
        <dbReference type="Proteomes" id="UP000236520"/>
    </source>
</evidence>
<proteinExistence type="predicted"/>
<name>A0A2J7YNQ4_STRMQ</name>
<sequence length="161" mass="17352">MDHGCRGLDTRAQPAGLRDALHQSQQNLVCLPGQRGLRIGPRVGVQKAVDGGIREGEGDVEIPAVPHLFHRIARTDMSLLGREVVGKTAPRDGVEEPSHITKVAVDRLRLHPGRGADSARGHRLPTPLGEQVGGRLQDPLARLGDRFSLCHASTITVDSEH</sequence>